<comment type="caution">
    <text evidence="2">The sequence shown here is derived from an EMBL/GenBank/DDBJ whole genome shotgun (WGS) entry which is preliminary data.</text>
</comment>
<proteinExistence type="predicted"/>
<keyword evidence="3" id="KW-1185">Reference proteome</keyword>
<sequence>MNKSLKITKVGNSAAVILTKELLAQLRVQIGDTLHFTQAPDGVRVTAYDPEFERQMAIAEEIMREDRDILRELAK</sequence>
<organism evidence="2 3">
    <name type="scientific">Aurantiacibacter aquimixticola</name>
    <dbReference type="NCBI Taxonomy" id="1958945"/>
    <lineage>
        <taxon>Bacteria</taxon>
        <taxon>Pseudomonadati</taxon>
        <taxon>Pseudomonadota</taxon>
        <taxon>Alphaproteobacteria</taxon>
        <taxon>Sphingomonadales</taxon>
        <taxon>Erythrobacteraceae</taxon>
        <taxon>Aurantiacibacter</taxon>
    </lineage>
</organism>
<dbReference type="SMART" id="SM00966">
    <property type="entry name" value="SpoVT_AbrB"/>
    <property type="match status" value="1"/>
</dbReference>
<reference evidence="2 3" key="1">
    <citation type="journal article" date="2017" name="Int. J. Syst. Evol. Microbiol.">
        <title>Erythrobacter aquimixticola sp. nov., isolated from the junction between the ocean and a freshwater spring.</title>
        <authorList>
            <person name="Park S."/>
            <person name="Jung Y.T."/>
            <person name="Choi S.J."/>
            <person name="Yoon J.H."/>
        </authorList>
    </citation>
    <scope>NUCLEOTIDE SEQUENCE [LARGE SCALE GENOMIC DNA]</scope>
    <source>
        <strain evidence="2 3">JSSK-14</strain>
    </source>
</reference>
<dbReference type="RefSeq" id="WP_120049008.1">
    <property type="nucleotide sequence ID" value="NZ_RAHX01000001.1"/>
</dbReference>
<dbReference type="InterPro" id="IPR013432">
    <property type="entry name" value="Doc_partner"/>
</dbReference>
<dbReference type="InterPro" id="IPR007159">
    <property type="entry name" value="SpoVT-AbrB_dom"/>
</dbReference>
<dbReference type="Proteomes" id="UP000285232">
    <property type="component" value="Unassembled WGS sequence"/>
</dbReference>
<accession>A0A419RW39</accession>
<dbReference type="OrthoDB" id="5459182at2"/>
<dbReference type="Gene3D" id="2.10.260.10">
    <property type="match status" value="1"/>
</dbReference>
<evidence type="ECO:0000313" key="3">
    <source>
        <dbReference type="Proteomes" id="UP000285232"/>
    </source>
</evidence>
<evidence type="ECO:0000259" key="1">
    <source>
        <dbReference type="SMART" id="SM00966"/>
    </source>
</evidence>
<dbReference type="InterPro" id="IPR037914">
    <property type="entry name" value="SpoVT-AbrB_sf"/>
</dbReference>
<dbReference type="EMBL" id="RAHX01000001">
    <property type="protein sequence ID" value="RJY09998.1"/>
    <property type="molecule type" value="Genomic_DNA"/>
</dbReference>
<dbReference type="AlphaFoldDB" id="A0A419RW39"/>
<dbReference type="NCBIfam" id="TIGR02609">
    <property type="entry name" value="doc_partner"/>
    <property type="match status" value="1"/>
</dbReference>
<dbReference type="GO" id="GO:0003677">
    <property type="term" value="F:DNA binding"/>
    <property type="evidence" value="ECO:0007669"/>
    <property type="project" value="UniProtKB-KW"/>
</dbReference>
<protein>
    <submittedName>
        <fullName evidence="2">AbrB/MazE/SpoVT family DNA-binding domain-containing protein</fullName>
    </submittedName>
</protein>
<name>A0A419RW39_9SPHN</name>
<gene>
    <name evidence="2" type="ORF">D6201_12120</name>
</gene>
<keyword evidence="2" id="KW-0238">DNA-binding</keyword>
<evidence type="ECO:0000313" key="2">
    <source>
        <dbReference type="EMBL" id="RJY09998.1"/>
    </source>
</evidence>
<feature type="domain" description="SpoVT-AbrB" evidence="1">
    <location>
        <begin position="8"/>
        <end position="51"/>
    </location>
</feature>
<dbReference type="SUPFAM" id="SSF89447">
    <property type="entry name" value="AbrB/MazE/MraZ-like"/>
    <property type="match status" value="1"/>
</dbReference>